<feature type="compositionally biased region" description="Low complexity" evidence="5">
    <location>
        <begin position="525"/>
        <end position="585"/>
    </location>
</feature>
<evidence type="ECO:0000313" key="10">
    <source>
        <dbReference type="Proteomes" id="UP000324907"/>
    </source>
</evidence>
<dbReference type="InterPro" id="IPR012677">
    <property type="entry name" value="Nucleotide-bd_a/b_plait_sf"/>
</dbReference>
<protein>
    <recommendedName>
        <fullName evidence="11">Glycerophosphodiester phosphodiesterase</fullName>
    </recommendedName>
</protein>
<dbReference type="InterPro" id="IPR030395">
    <property type="entry name" value="GP_PDE_dom"/>
</dbReference>
<feature type="repeat" description="ANK" evidence="3">
    <location>
        <begin position="426"/>
        <end position="458"/>
    </location>
</feature>
<dbReference type="InterPro" id="IPR002110">
    <property type="entry name" value="Ankyrin_rpt"/>
</dbReference>
<dbReference type="PROSITE" id="PS50102">
    <property type="entry name" value="RRM"/>
    <property type="match status" value="1"/>
</dbReference>
<dbReference type="SMART" id="SM00248">
    <property type="entry name" value="ANK"/>
    <property type="match status" value="4"/>
</dbReference>
<dbReference type="InterPro" id="IPR036770">
    <property type="entry name" value="Ankyrin_rpt-contain_sf"/>
</dbReference>
<gene>
    <name evidence="9" type="ORF">FNF28_00078</name>
</gene>
<evidence type="ECO:0000256" key="3">
    <source>
        <dbReference type="PROSITE-ProRule" id="PRU00023"/>
    </source>
</evidence>
<feature type="repeat" description="ANK" evidence="3">
    <location>
        <begin position="389"/>
        <end position="421"/>
    </location>
</feature>
<evidence type="ECO:0000256" key="1">
    <source>
        <dbReference type="ARBA" id="ARBA00022801"/>
    </source>
</evidence>
<dbReference type="EMBL" id="VLTL01000001">
    <property type="protein sequence ID" value="KAA0172395.1"/>
    <property type="molecule type" value="Genomic_DNA"/>
</dbReference>
<feature type="repeat" description="ANK" evidence="3">
    <location>
        <begin position="356"/>
        <end position="388"/>
    </location>
</feature>
<feature type="domain" description="SPX" evidence="7">
    <location>
        <begin position="104"/>
        <end position="241"/>
    </location>
</feature>
<feature type="compositionally biased region" description="Basic and acidic residues" evidence="5">
    <location>
        <begin position="768"/>
        <end position="782"/>
    </location>
</feature>
<comment type="caution">
    <text evidence="9">The sequence shown here is derived from an EMBL/GenBank/DDBJ whole genome shotgun (WGS) entry which is preliminary data.</text>
</comment>
<feature type="compositionally biased region" description="Acidic residues" evidence="5">
    <location>
        <begin position="756"/>
        <end position="767"/>
    </location>
</feature>
<dbReference type="GO" id="GO:0008081">
    <property type="term" value="F:phosphoric diester hydrolase activity"/>
    <property type="evidence" value="ECO:0007669"/>
    <property type="project" value="InterPro"/>
</dbReference>
<evidence type="ECO:0000256" key="2">
    <source>
        <dbReference type="ARBA" id="ARBA00023043"/>
    </source>
</evidence>
<dbReference type="PANTHER" id="PTHR22958">
    <property type="entry name" value="GLYCEROPHOSPHORYL DIESTER PHOSPHODIESTERASE"/>
    <property type="match status" value="1"/>
</dbReference>
<keyword evidence="4" id="KW-0694">RNA-binding</keyword>
<evidence type="ECO:0000256" key="4">
    <source>
        <dbReference type="PROSITE-ProRule" id="PRU00176"/>
    </source>
</evidence>
<feature type="compositionally biased region" description="Low complexity" evidence="5">
    <location>
        <begin position="869"/>
        <end position="887"/>
    </location>
</feature>
<proteinExistence type="predicted"/>
<feature type="region of interest" description="Disordered" evidence="5">
    <location>
        <begin position="743"/>
        <end position="908"/>
    </location>
</feature>
<dbReference type="InterPro" id="IPR004331">
    <property type="entry name" value="SPX_dom"/>
</dbReference>
<dbReference type="PROSITE" id="PS51704">
    <property type="entry name" value="GP_PDE"/>
    <property type="match status" value="1"/>
</dbReference>
<organism evidence="9 10">
    <name type="scientific">Cafeteria roenbergensis</name>
    <name type="common">Marine flagellate</name>
    <dbReference type="NCBI Taxonomy" id="33653"/>
    <lineage>
        <taxon>Eukaryota</taxon>
        <taxon>Sar</taxon>
        <taxon>Stramenopiles</taxon>
        <taxon>Bigyra</taxon>
        <taxon>Opalozoa</taxon>
        <taxon>Bicosoecida</taxon>
        <taxon>Cafeteriaceae</taxon>
        <taxon>Cafeteria</taxon>
    </lineage>
</organism>
<evidence type="ECO:0000256" key="5">
    <source>
        <dbReference type="SAM" id="MobiDB-lite"/>
    </source>
</evidence>
<dbReference type="InterPro" id="IPR000504">
    <property type="entry name" value="RRM_dom"/>
</dbReference>
<feature type="domain" description="RRM" evidence="6">
    <location>
        <begin position="36"/>
        <end position="105"/>
    </location>
</feature>
<accession>A0A5A8E3M0</accession>
<dbReference type="Pfam" id="PF00076">
    <property type="entry name" value="RRM_1"/>
    <property type="match status" value="1"/>
</dbReference>
<dbReference type="SUPFAM" id="SSF51695">
    <property type="entry name" value="PLC-like phosphodiesterases"/>
    <property type="match status" value="1"/>
</dbReference>
<dbReference type="Gene3D" id="3.20.20.190">
    <property type="entry name" value="Phosphatidylinositol (PI) phosphodiesterase"/>
    <property type="match status" value="1"/>
</dbReference>
<dbReference type="PROSITE" id="PS51382">
    <property type="entry name" value="SPX"/>
    <property type="match status" value="1"/>
</dbReference>
<dbReference type="GO" id="GO:0046475">
    <property type="term" value="P:glycerophospholipid catabolic process"/>
    <property type="evidence" value="ECO:0007669"/>
    <property type="project" value="TreeGrafter"/>
</dbReference>
<feature type="compositionally biased region" description="Low complexity" evidence="5">
    <location>
        <begin position="895"/>
        <end position="908"/>
    </location>
</feature>
<dbReference type="SUPFAM" id="SSF48403">
    <property type="entry name" value="Ankyrin repeat"/>
    <property type="match status" value="1"/>
</dbReference>
<dbReference type="CDD" id="cd08572">
    <property type="entry name" value="GDPD_GDE5_like"/>
    <property type="match status" value="1"/>
</dbReference>
<feature type="domain" description="GP-PDE" evidence="8">
    <location>
        <begin position="1081"/>
        <end position="1468"/>
    </location>
</feature>
<dbReference type="Gene3D" id="3.30.70.330">
    <property type="match status" value="1"/>
</dbReference>
<name>A0A5A8E3M0_CAFRO</name>
<keyword evidence="1" id="KW-0378">Hydrolase</keyword>
<feature type="compositionally biased region" description="Low complexity" evidence="5">
    <location>
        <begin position="1191"/>
        <end position="1213"/>
    </location>
</feature>
<dbReference type="SUPFAM" id="SSF54928">
    <property type="entry name" value="RNA-binding domain, RBD"/>
    <property type="match status" value="1"/>
</dbReference>
<dbReference type="InterPro" id="IPR035979">
    <property type="entry name" value="RBD_domain_sf"/>
</dbReference>
<evidence type="ECO:0000259" key="7">
    <source>
        <dbReference type="PROSITE" id="PS51382"/>
    </source>
</evidence>
<feature type="compositionally biased region" description="Polar residues" evidence="5">
    <location>
        <begin position="1217"/>
        <end position="1229"/>
    </location>
</feature>
<dbReference type="PROSITE" id="PS50297">
    <property type="entry name" value="ANK_REP_REGION"/>
    <property type="match status" value="1"/>
</dbReference>
<dbReference type="Pfam" id="PF03009">
    <property type="entry name" value="GDPD"/>
    <property type="match status" value="1"/>
</dbReference>
<evidence type="ECO:0000313" key="9">
    <source>
        <dbReference type="EMBL" id="KAA0172395.1"/>
    </source>
</evidence>
<feature type="region of interest" description="Disordered" evidence="5">
    <location>
        <begin position="1181"/>
        <end position="1272"/>
    </location>
</feature>
<dbReference type="Proteomes" id="UP000324907">
    <property type="component" value="Unassembled WGS sequence"/>
</dbReference>
<dbReference type="Gene3D" id="1.25.40.20">
    <property type="entry name" value="Ankyrin repeat-containing domain"/>
    <property type="match status" value="1"/>
</dbReference>
<dbReference type="InterPro" id="IPR051578">
    <property type="entry name" value="GDPD"/>
</dbReference>
<dbReference type="PANTHER" id="PTHR22958:SF1">
    <property type="entry name" value="GLYCEROPHOSPHOCHOLINE PHOSPHODIESTERASE GPCPD1"/>
    <property type="match status" value="1"/>
</dbReference>
<keyword evidence="2 3" id="KW-0040">ANK repeat</keyword>
<dbReference type="Pfam" id="PF12796">
    <property type="entry name" value="Ank_2"/>
    <property type="match status" value="1"/>
</dbReference>
<evidence type="ECO:0008006" key="11">
    <source>
        <dbReference type="Google" id="ProtNLM"/>
    </source>
</evidence>
<dbReference type="InterPro" id="IPR017946">
    <property type="entry name" value="PLC-like_Pdiesterase_TIM-brl"/>
</dbReference>
<feature type="compositionally biased region" description="Low complexity" evidence="5">
    <location>
        <begin position="841"/>
        <end position="852"/>
    </location>
</feature>
<dbReference type="PROSITE" id="PS50088">
    <property type="entry name" value="ANK_REPEAT"/>
    <property type="match status" value="3"/>
</dbReference>
<dbReference type="GO" id="GO:0003723">
    <property type="term" value="F:RNA binding"/>
    <property type="evidence" value="ECO:0007669"/>
    <property type="project" value="UniProtKB-UniRule"/>
</dbReference>
<reference evidence="9 10" key="1">
    <citation type="submission" date="2019-07" db="EMBL/GenBank/DDBJ databases">
        <title>Genomes of Cafeteria roenbergensis.</title>
        <authorList>
            <person name="Fischer M.G."/>
            <person name="Hackl T."/>
            <person name="Roman M."/>
        </authorList>
    </citation>
    <scope>NUCLEOTIDE SEQUENCE [LARGE SCALE GENOMIC DNA]</scope>
    <source>
        <strain evidence="9 10">RCC970-E3</strain>
    </source>
</reference>
<feature type="region of interest" description="Disordered" evidence="5">
    <location>
        <begin position="498"/>
        <end position="637"/>
    </location>
</feature>
<sequence>MATLLRVVSPQAAPFGADRKRFNTEANRFRAATVSRSVYVGNLSFATTEPQVHALMSRAGPVDRVVMGLNRDTRLPCGFAFVEFVDRAGAVAAVSLLTGAVLDGRFGQKLRFLKVFVWGEGYLRYKLLKDEIRRVEVGLSSTDDFVRAFLAEADRVDAFFKPEFQDALDHTDLLVQRAADYAGSDIACVSGLASLSEALASIVRKLQDLRDFASVNSEGFRKAAKKLDKRTSSDRFSDLTTRQLPCRRFWHCTEVDAAVSACQSATALLDDAARRATAEADSASARVRSLSAWRASTGSGSSSDAAWAVGSAPRPMTLATTSADEAIRAAIRAEDGRRMAFLLRSSGMPAATLLSLGAPLLHAAVRSGDADSVRVLLRLGVPAESPDAAERSPLEVAVRGGWRGVVDALLEAGADATGRASVASFSRRTPLHHAVLAGDARCVSVLLRRAAAADSVLEALTACDRNGHSAAYLAAVAGRPSCLQTLLHAASKASAARAPKSVRSVGGYDDEEDEPIRFSRSGVTASRRAASGHAGASRASPPPASSASGDADPSSGDEPNAAAQAATHAATAGSEGGASDASAAAERVEEGHPVMQSDEWELHVMLGGAGDGPKGTQRPRPAVSLQPPPGQRLPSRRMRLELAPWSVGLERAAQHRAAVAAAAGGLSSASAQAAPADVDLDPEALETAAGETVTVTLPLRRRHGPRLLRAAGLRASAAADSDDDEALAAEASASSAAAELATHPIDAPSDTGNSDLSEDEAGLDIDDDGKAHGRAEGADHAETLPSPVLSPLAGARRGRSESSSGGAAARTRRRGSGWDAALKAADEPWTPPPLALQSDSPGAGTRAAGAPGFPSPDGGRAEGAGAGAGERSPARFTARRAAGARAASGHHRTASDAAAAEEAADGAPATWETALPADDPELNTSHTFSSRGRGPFGLGLAVSVSSGVGVVVGRAVFPPALLLGTGGAAPRVPDDVIEGMRPVDVGRAIALLCDGLPPPPADRPGAQGIREAHAVLAQHCWDSSCGLRLEGEASAPLLAAGGAVMGTVTVRFVLARPYTPPLGAVPSAMTGNAVRAYWRQTRVVGHRGAGADNAAEVLGPAGTRRWRTHVMENTVLSFVTAASLGAEYVEFDVQLSSDGVPVVYHDFGVRLPGGIRVPVSHMTADQLNRVAPLTDHDFLARPRHRSRLSNGSSAGAGAVTGAASPAATPAMVGRPSSPLTAASDASSTGAPAPAPRPALVGASSSPDLQAADRTAPPAPHASGHTSERTLKAMGLDPVRHRNRSSLYYGLRDKLTSLAETFQRVPVSCGFNIEMKYPSPAEVAEGRLIVPDRNTYVDRVLDCTFANAGSRGVIFSSFDPDVCLLLHRKQGTYPVLLLTDAGTQVDADPRRNSLREAIRFARSVGLFGIVSHSKPLLEAPVLMDAVRGAGLVLATFGKRNNEIECVKLQQEHGVAAIIVDHVAHISRGLRAGNGAGGH</sequence>
<evidence type="ECO:0000259" key="6">
    <source>
        <dbReference type="PROSITE" id="PS50102"/>
    </source>
</evidence>
<evidence type="ECO:0000259" key="8">
    <source>
        <dbReference type="PROSITE" id="PS51704"/>
    </source>
</evidence>
<dbReference type="SMART" id="SM00360">
    <property type="entry name" value="RRM"/>
    <property type="match status" value="1"/>
</dbReference>
<dbReference type="CDD" id="cd14447">
    <property type="entry name" value="SPX"/>
    <property type="match status" value="1"/>
</dbReference>